<name>A0A8X6IJL8_9ARAC</name>
<reference evidence="1" key="1">
    <citation type="submission" date="2020-08" db="EMBL/GenBank/DDBJ databases">
        <title>Multicomponent nature underlies the extraordinary mechanical properties of spider dragline silk.</title>
        <authorList>
            <person name="Kono N."/>
            <person name="Nakamura H."/>
            <person name="Mori M."/>
            <person name="Yoshida Y."/>
            <person name="Ohtoshi R."/>
            <person name="Malay A.D."/>
            <person name="Moran D.A.P."/>
            <person name="Tomita M."/>
            <person name="Numata K."/>
            <person name="Arakawa K."/>
        </authorList>
    </citation>
    <scope>NUCLEOTIDE SEQUENCE</scope>
</reference>
<accession>A0A8X6IJL8</accession>
<proteinExistence type="predicted"/>
<organism evidence="1 2">
    <name type="scientific">Trichonephila inaurata madagascariensis</name>
    <dbReference type="NCBI Taxonomy" id="2747483"/>
    <lineage>
        <taxon>Eukaryota</taxon>
        <taxon>Metazoa</taxon>
        <taxon>Ecdysozoa</taxon>
        <taxon>Arthropoda</taxon>
        <taxon>Chelicerata</taxon>
        <taxon>Arachnida</taxon>
        <taxon>Araneae</taxon>
        <taxon>Araneomorphae</taxon>
        <taxon>Entelegynae</taxon>
        <taxon>Araneoidea</taxon>
        <taxon>Nephilidae</taxon>
        <taxon>Trichonephila</taxon>
        <taxon>Trichonephila inaurata</taxon>
    </lineage>
</organism>
<sequence length="91" mass="10426">MEIDTSPQDIVKTESFNRAIVFQCHLDEICKRFVCYMPPTQLLDNYHLHPVDYKEGPISLKGRFHVKGESPELMSWIVTGVEMGINSLGIM</sequence>
<gene>
    <name evidence="1" type="ORF">TNIN_456911</name>
</gene>
<dbReference type="AlphaFoldDB" id="A0A8X6IJL8"/>
<protein>
    <submittedName>
        <fullName evidence="1">Uncharacterized protein</fullName>
    </submittedName>
</protein>
<evidence type="ECO:0000313" key="1">
    <source>
        <dbReference type="EMBL" id="GFS48643.1"/>
    </source>
</evidence>
<dbReference type="EMBL" id="BMAV01026248">
    <property type="protein sequence ID" value="GFS48643.1"/>
    <property type="molecule type" value="Genomic_DNA"/>
</dbReference>
<keyword evidence="2" id="KW-1185">Reference proteome</keyword>
<evidence type="ECO:0000313" key="2">
    <source>
        <dbReference type="Proteomes" id="UP000886998"/>
    </source>
</evidence>
<comment type="caution">
    <text evidence="1">The sequence shown here is derived from an EMBL/GenBank/DDBJ whole genome shotgun (WGS) entry which is preliminary data.</text>
</comment>
<dbReference type="Proteomes" id="UP000886998">
    <property type="component" value="Unassembled WGS sequence"/>
</dbReference>